<reference evidence="4" key="1">
    <citation type="submission" date="2016-03" db="EMBL/GenBank/DDBJ databases">
        <title>Draft genome sequence of Paenibacillus glacialis DSM 22343.</title>
        <authorList>
            <person name="Shin S.-K."/>
            <person name="Yi H."/>
        </authorList>
    </citation>
    <scope>NUCLEOTIDE SEQUENCE [LARGE SCALE GENOMIC DNA]</scope>
    <source>
        <strain evidence="4">NBRC 105008</strain>
    </source>
</reference>
<protein>
    <recommendedName>
        <fullName evidence="6">DUF2291 domain-containing protein</fullName>
    </recommendedName>
</protein>
<name>A0A1B9DKU2_9FLAO</name>
<accession>A0A1B9DKU2</accession>
<dbReference type="STRING" id="551990.SAMN05192550_2651"/>
<evidence type="ECO:0000256" key="1">
    <source>
        <dbReference type="SAM" id="Phobius"/>
    </source>
</evidence>
<dbReference type="SUPFAM" id="SSF141318">
    <property type="entry name" value="TM0957-like"/>
    <property type="match status" value="1"/>
</dbReference>
<dbReference type="Gene3D" id="1.10.10.1260">
    <property type="entry name" value="Envelope glycoprotein gp160, DUF2291, helical domain"/>
    <property type="match status" value="1"/>
</dbReference>
<comment type="caution">
    <text evidence="3">The sequence shown here is derived from an EMBL/GenBank/DDBJ whole genome shotgun (WGS) entry which is preliminary data.</text>
</comment>
<evidence type="ECO:0000313" key="4">
    <source>
        <dbReference type="Proteomes" id="UP000093226"/>
    </source>
</evidence>
<dbReference type="InterPro" id="IPR014582">
    <property type="entry name" value="UCP033535_lipo"/>
</dbReference>
<dbReference type="Gene3D" id="2.40.50.420">
    <property type="entry name" value="Envelope glycoprotein gp160, DUF2291, alpha/beta domain"/>
    <property type="match status" value="1"/>
</dbReference>
<evidence type="ECO:0000313" key="2">
    <source>
        <dbReference type="EMBL" id="GEL11637.1"/>
    </source>
</evidence>
<dbReference type="Proteomes" id="UP000093226">
    <property type="component" value="Unassembled WGS sequence"/>
</dbReference>
<evidence type="ECO:0000313" key="5">
    <source>
        <dbReference type="Proteomes" id="UP000321579"/>
    </source>
</evidence>
<dbReference type="OrthoDB" id="1425705at2"/>
<reference evidence="3" key="2">
    <citation type="submission" date="2016-03" db="EMBL/GenBank/DDBJ databases">
        <authorList>
            <person name="Ploux O."/>
        </authorList>
    </citation>
    <scope>NUCLEOTIDE SEQUENCE</scope>
    <source>
        <strain evidence="3">NBRC 105008</strain>
    </source>
</reference>
<dbReference type="EMBL" id="BJVF01000005">
    <property type="protein sequence ID" value="GEL11637.1"/>
    <property type="molecule type" value="Genomic_DNA"/>
</dbReference>
<gene>
    <name evidence="3" type="ORF">FBGL_12195</name>
    <name evidence="2" type="ORF">FGL01_23760</name>
</gene>
<evidence type="ECO:0008006" key="6">
    <source>
        <dbReference type="Google" id="ProtNLM"/>
    </source>
</evidence>
<dbReference type="Pfam" id="PF10054">
    <property type="entry name" value="DUF2291"/>
    <property type="match status" value="1"/>
</dbReference>
<keyword evidence="1" id="KW-0472">Membrane</keyword>
<proteinExistence type="predicted"/>
<keyword evidence="1" id="KW-0812">Transmembrane</keyword>
<dbReference type="Proteomes" id="UP000321579">
    <property type="component" value="Unassembled WGS sequence"/>
</dbReference>
<feature type="transmembrane region" description="Helical" evidence="1">
    <location>
        <begin position="14"/>
        <end position="33"/>
    </location>
</feature>
<sequence>MQQTLKTTKMKKKYLYLLAFVIIAVLGYNSVYFKKLSDVKNANKENFDFKAYADSIYYKGILKSKKTIALTNLISSVKTNQDEAFKKYGNRLGIGNSAYFMIKSTGKIIDIKDGVYTIADEKNGVVYIDTKYIFGNALRDASGLVKLTDFKTNAQFNKVSESLNDIVRNEVVPKEIKKVKIGDSISFSGAIKLSKKQILFTDLLIIPSQIKLQ</sequence>
<dbReference type="AlphaFoldDB" id="A0A1B9DKU2"/>
<evidence type="ECO:0000313" key="3">
    <source>
        <dbReference type="EMBL" id="OCB70322.1"/>
    </source>
</evidence>
<dbReference type="InterPro" id="IPR036215">
    <property type="entry name" value="TM0957-like_sf"/>
</dbReference>
<keyword evidence="1" id="KW-1133">Transmembrane helix</keyword>
<reference evidence="2 5" key="3">
    <citation type="submission" date="2019-07" db="EMBL/GenBank/DDBJ databases">
        <title>Whole genome shotgun sequence of Flavobacterium glycines NBRC 105008.</title>
        <authorList>
            <person name="Hosoyama A."/>
            <person name="Uohara A."/>
            <person name="Ohji S."/>
            <person name="Ichikawa N."/>
        </authorList>
    </citation>
    <scope>NUCLEOTIDE SEQUENCE [LARGE SCALE GENOMIC DNA]</scope>
    <source>
        <strain evidence="2 5">NBRC 105008</strain>
    </source>
</reference>
<organism evidence="3 4">
    <name type="scientific">Flavobacterium glycines</name>
    <dbReference type="NCBI Taxonomy" id="551990"/>
    <lineage>
        <taxon>Bacteria</taxon>
        <taxon>Pseudomonadati</taxon>
        <taxon>Bacteroidota</taxon>
        <taxon>Flavobacteriia</taxon>
        <taxon>Flavobacteriales</taxon>
        <taxon>Flavobacteriaceae</taxon>
        <taxon>Flavobacterium</taxon>
    </lineage>
</organism>
<dbReference type="EMBL" id="LVEO01000022">
    <property type="protein sequence ID" value="OCB70322.1"/>
    <property type="molecule type" value="Genomic_DNA"/>
</dbReference>